<accession>A0AAJ0UJB0</accession>
<keyword evidence="4" id="KW-1185">Reference proteome</keyword>
<evidence type="ECO:0000259" key="1">
    <source>
        <dbReference type="Pfam" id="PF09983"/>
    </source>
</evidence>
<dbReference type="EMBL" id="NHSF01000066">
    <property type="protein sequence ID" value="MBK5931537.1"/>
    <property type="molecule type" value="Genomic_DNA"/>
</dbReference>
<evidence type="ECO:0000313" key="3">
    <source>
        <dbReference type="EMBL" id="MBK5931537.1"/>
    </source>
</evidence>
<dbReference type="InterPro" id="IPR014544">
    <property type="entry name" value="UCP028408"/>
</dbReference>
<evidence type="ECO:0000259" key="2">
    <source>
        <dbReference type="Pfam" id="PF11795"/>
    </source>
</evidence>
<dbReference type="RefSeq" id="WP_201246374.1">
    <property type="nucleotide sequence ID" value="NZ_NHSF01000066.1"/>
</dbReference>
<dbReference type="Proteomes" id="UP001296967">
    <property type="component" value="Unassembled WGS sequence"/>
</dbReference>
<sequence length="402" mass="45684">MNASWTTPAEIKARLMRRWERGDLLAARLSGEALFPLELRLKRPTGSDLGARFDQVRAWIQALRAGSAEARGVGYQIEWRTLAHRVHGRNALPWAIHIPTEADALKLLGRRQDAERFDALCAPTLSAFPALRAWLIRHPLKMLERAEEWPRILAVLEHFQRHPRPGCYLRQIDIPGVDTKFIEARRGLLGELLDAVLPAAAIDTRASGARGFHQRYGLREEPALIRFRLLDPALYIQGLSDLSLPPEQFAQLNPPVQRVFITENRINGLAFPDTPAALVIFGLGYGLERLAEIPWLGRTSIHYWGDIDTHGFAILERCRQWLPHTQSLLMDRATLFAHRPLWGREPAGQRPLGALARLNDPERALYEDLCQDRLGERLRLEQERIGFGWVRDSLTSLSSGKH</sequence>
<comment type="caution">
    <text evidence="3">The sequence shown here is derived from an EMBL/GenBank/DDBJ whole genome shotgun (WGS) entry which is preliminary data.</text>
</comment>
<reference evidence="3" key="2">
    <citation type="journal article" date="2020" name="Microorganisms">
        <title>Osmotic Adaptation and Compatible Solute Biosynthesis of Phototrophic Bacteria as Revealed from Genome Analyses.</title>
        <authorList>
            <person name="Imhoff J.F."/>
            <person name="Rahn T."/>
            <person name="Kunzel S."/>
            <person name="Keller A."/>
            <person name="Neulinger S.C."/>
        </authorList>
    </citation>
    <scope>NUCLEOTIDE SEQUENCE</scope>
    <source>
        <strain evidence="3">DSM 4395</strain>
    </source>
</reference>
<dbReference type="Pfam" id="PF09983">
    <property type="entry name" value="JetD_C"/>
    <property type="match status" value="1"/>
</dbReference>
<organism evidence="3 4">
    <name type="scientific">Halochromatium salexigens</name>
    <name type="common">Chromatium salexigens</name>
    <dbReference type="NCBI Taxonomy" id="49447"/>
    <lineage>
        <taxon>Bacteria</taxon>
        <taxon>Pseudomonadati</taxon>
        <taxon>Pseudomonadota</taxon>
        <taxon>Gammaproteobacteria</taxon>
        <taxon>Chromatiales</taxon>
        <taxon>Chromatiaceae</taxon>
        <taxon>Halochromatium</taxon>
    </lineage>
</organism>
<feature type="domain" description="DUF3322" evidence="2">
    <location>
        <begin position="8"/>
        <end position="194"/>
    </location>
</feature>
<dbReference type="InterPro" id="IPR024537">
    <property type="entry name" value="DUF3322"/>
</dbReference>
<dbReference type="PIRSF" id="PIRSF028408">
    <property type="entry name" value="UCP028408"/>
    <property type="match status" value="1"/>
</dbReference>
<feature type="domain" description="Wadjet protein JetD C-terminal" evidence="1">
    <location>
        <begin position="217"/>
        <end position="393"/>
    </location>
</feature>
<proteinExistence type="predicted"/>
<dbReference type="InterPro" id="IPR024534">
    <property type="entry name" value="JetD_C"/>
</dbReference>
<gene>
    <name evidence="3" type="ORF">CCR82_13670</name>
</gene>
<name>A0AAJ0UJB0_HALSE</name>
<evidence type="ECO:0000313" key="4">
    <source>
        <dbReference type="Proteomes" id="UP001296967"/>
    </source>
</evidence>
<dbReference type="AlphaFoldDB" id="A0AAJ0UJB0"/>
<evidence type="ECO:0008006" key="5">
    <source>
        <dbReference type="Google" id="ProtNLM"/>
    </source>
</evidence>
<reference evidence="3" key="1">
    <citation type="submission" date="2017-05" db="EMBL/GenBank/DDBJ databases">
        <authorList>
            <person name="Imhoff J.F."/>
            <person name="Rahn T."/>
            <person name="Kuenzel S."/>
            <person name="Neulinger S.C."/>
        </authorList>
    </citation>
    <scope>NUCLEOTIDE SEQUENCE</scope>
    <source>
        <strain evidence="3">DSM 4395</strain>
    </source>
</reference>
<dbReference type="Pfam" id="PF11795">
    <property type="entry name" value="DUF3322"/>
    <property type="match status" value="1"/>
</dbReference>
<protein>
    <recommendedName>
        <fullName evidence="5">DUF3322 and DUF2220 domain-containing protein</fullName>
    </recommendedName>
</protein>